<name>B0N8E5_9FIRM</name>
<accession>B0N8E5</accession>
<keyword evidence="2" id="KW-1185">Reference proteome</keyword>
<dbReference type="Proteomes" id="UP000005798">
    <property type="component" value="Unassembled WGS sequence"/>
</dbReference>
<proteinExistence type="predicted"/>
<reference evidence="1" key="2">
    <citation type="submission" date="2014-06" db="EMBL/GenBank/DDBJ databases">
        <title>Draft genome sequence of Clostridium ramosum(DSM 1402).</title>
        <authorList>
            <person name="Sudarsanam P."/>
            <person name="Ley R."/>
            <person name="Guruge J."/>
            <person name="Turnbaugh P.J."/>
            <person name="Mahowald M."/>
            <person name="Liep D."/>
            <person name="Gordon J."/>
        </authorList>
    </citation>
    <scope>NUCLEOTIDE SEQUENCE</scope>
    <source>
        <strain evidence="1">DSM 1402</strain>
    </source>
</reference>
<organism evidence="1 2">
    <name type="scientific">Thomasclavelia ramosa DSM 1402</name>
    <dbReference type="NCBI Taxonomy" id="445974"/>
    <lineage>
        <taxon>Bacteria</taxon>
        <taxon>Bacillati</taxon>
        <taxon>Bacillota</taxon>
        <taxon>Erysipelotrichia</taxon>
        <taxon>Erysipelotrichales</taxon>
        <taxon>Coprobacillaceae</taxon>
        <taxon>Thomasclavelia</taxon>
    </lineage>
</organism>
<sequence length="56" mass="6939">MILSSCQQNDLDIWLPHLVFVFDLNFKYSFQEVLKHQYIDNLYKRLDYQNIDTKKR</sequence>
<dbReference type="HOGENOM" id="CLU_3007296_0_0_9"/>
<protein>
    <submittedName>
        <fullName evidence="1">Uncharacterized protein</fullName>
    </submittedName>
</protein>
<evidence type="ECO:0000313" key="2">
    <source>
        <dbReference type="Proteomes" id="UP000005798"/>
    </source>
</evidence>
<dbReference type="EMBL" id="ABFX02000008">
    <property type="protein sequence ID" value="EDS18083.1"/>
    <property type="molecule type" value="Genomic_DNA"/>
</dbReference>
<dbReference type="AlphaFoldDB" id="B0N8E5"/>
<gene>
    <name evidence="1" type="ORF">CLORAM_02879</name>
</gene>
<evidence type="ECO:0000313" key="1">
    <source>
        <dbReference type="EMBL" id="EDS18083.1"/>
    </source>
</evidence>
<comment type="caution">
    <text evidence="1">The sequence shown here is derived from an EMBL/GenBank/DDBJ whole genome shotgun (WGS) entry which is preliminary data.</text>
</comment>
<reference evidence="1" key="1">
    <citation type="submission" date="2007-11" db="EMBL/GenBank/DDBJ databases">
        <authorList>
            <person name="Fulton L."/>
            <person name="Clifton S."/>
            <person name="Fulton B."/>
            <person name="Xu J."/>
            <person name="Minx P."/>
            <person name="Pepin K.H."/>
            <person name="Johnson M."/>
            <person name="Thiruvilangam P."/>
            <person name="Bhonagiri V."/>
            <person name="Nash W.E."/>
            <person name="Mardis E.R."/>
            <person name="Wilson R.K."/>
        </authorList>
    </citation>
    <scope>NUCLEOTIDE SEQUENCE [LARGE SCALE GENOMIC DNA]</scope>
    <source>
        <strain evidence="1">DSM 1402</strain>
    </source>
</reference>